<evidence type="ECO:0000256" key="17">
    <source>
        <dbReference type="RuleBase" id="RU000384"/>
    </source>
</evidence>
<dbReference type="OrthoDB" id="9807095at2"/>
<keyword evidence="7 14" id="KW-0479">Metal-binding</keyword>
<feature type="binding site" evidence="14">
    <location>
        <position position="331"/>
    </location>
    <ligand>
        <name>Mg(2+)</name>
        <dbReference type="ChEBI" id="CHEBI:18420"/>
        <label>1</label>
    </ligand>
</feature>
<feature type="binding site" evidence="12">
    <location>
        <position position="333"/>
    </location>
    <ligand>
        <name>L-glutamate</name>
        <dbReference type="ChEBI" id="CHEBI:29985"/>
    </ligand>
</feature>
<comment type="subcellular location">
    <subcellularLocation>
        <location evidence="1">Cytoplasm</location>
    </subcellularLocation>
</comment>
<dbReference type="Pfam" id="PF00120">
    <property type="entry name" value="Gln-synt_C"/>
    <property type="match status" value="1"/>
</dbReference>
<keyword evidence="8 13" id="KW-0547">Nucleotide-binding</keyword>
<dbReference type="Gene3D" id="3.10.20.70">
    <property type="entry name" value="Glutamine synthetase, N-terminal domain"/>
    <property type="match status" value="1"/>
</dbReference>
<dbReference type="SMART" id="SM01230">
    <property type="entry name" value="Gln-synt_C"/>
    <property type="match status" value="1"/>
</dbReference>
<evidence type="ECO:0000256" key="10">
    <source>
        <dbReference type="ARBA" id="ARBA00022842"/>
    </source>
</evidence>
<dbReference type="GO" id="GO:0005737">
    <property type="term" value="C:cytoplasm"/>
    <property type="evidence" value="ECO:0007669"/>
    <property type="project" value="UniProtKB-SubCell"/>
</dbReference>
<dbReference type="PROSITE" id="PS51987">
    <property type="entry name" value="GS_CATALYTIC"/>
    <property type="match status" value="1"/>
</dbReference>
<evidence type="ECO:0000256" key="3">
    <source>
        <dbReference type="ARBA" id="ARBA00012937"/>
    </source>
</evidence>
<dbReference type="GO" id="GO:0046872">
    <property type="term" value="F:metal ion binding"/>
    <property type="evidence" value="ECO:0007669"/>
    <property type="project" value="UniProtKB-KW"/>
</dbReference>
<feature type="domain" description="GS catalytic" evidence="20">
    <location>
        <begin position="107"/>
        <end position="442"/>
    </location>
</feature>
<dbReference type="Gene3D" id="3.30.590.10">
    <property type="entry name" value="Glutamine synthetase/guanido kinase, catalytic domain"/>
    <property type="match status" value="1"/>
</dbReference>
<dbReference type="PROSITE" id="PS51986">
    <property type="entry name" value="GS_BETA_GRASP"/>
    <property type="match status" value="1"/>
</dbReference>
<evidence type="ECO:0000256" key="6">
    <source>
        <dbReference type="ARBA" id="ARBA00022598"/>
    </source>
</evidence>
<evidence type="ECO:0000313" key="21">
    <source>
        <dbReference type="EMBL" id="SJZ89581.1"/>
    </source>
</evidence>
<proteinExistence type="inferred from homology"/>
<evidence type="ECO:0000256" key="5">
    <source>
        <dbReference type="ARBA" id="ARBA00022490"/>
    </source>
</evidence>
<evidence type="ECO:0000256" key="14">
    <source>
        <dbReference type="PIRSR" id="PIRSR604809-3"/>
    </source>
</evidence>
<feature type="binding site" evidence="14">
    <location>
        <position position="130"/>
    </location>
    <ligand>
        <name>Mg(2+)</name>
        <dbReference type="ChEBI" id="CHEBI:18420"/>
        <label>1</label>
    </ligand>
</feature>
<gene>
    <name evidence="21" type="ORF">SAMN02745885_01230</name>
</gene>
<dbReference type="GO" id="GO:0004356">
    <property type="term" value="F:glutamine synthetase activity"/>
    <property type="evidence" value="ECO:0007669"/>
    <property type="project" value="UniProtKB-EC"/>
</dbReference>
<reference evidence="22" key="1">
    <citation type="submission" date="2017-02" db="EMBL/GenBank/DDBJ databases">
        <authorList>
            <person name="Varghese N."/>
            <person name="Submissions S."/>
        </authorList>
    </citation>
    <scope>NUCLEOTIDE SEQUENCE [LARGE SCALE GENOMIC DNA]</scope>
    <source>
        <strain evidence="22">DSM 16521</strain>
    </source>
</reference>
<dbReference type="FunFam" id="3.10.20.70:FF:000005">
    <property type="entry name" value="Glutamine synthetase"/>
    <property type="match status" value="1"/>
</dbReference>
<dbReference type="InterPro" id="IPR008147">
    <property type="entry name" value="Gln_synt_N"/>
</dbReference>
<comment type="cofactor">
    <cofactor evidence="14">
        <name>Mg(2+)</name>
        <dbReference type="ChEBI" id="CHEBI:18420"/>
    </cofactor>
    <text evidence="14">Binds 2 Mg(2+) ions per subunit.</text>
</comment>
<feature type="domain" description="GS beta-grasp" evidence="19">
    <location>
        <begin position="15"/>
        <end position="100"/>
    </location>
</feature>
<keyword evidence="10 14" id="KW-0460">Magnesium</keyword>
<feature type="binding site" evidence="12">
    <location>
        <position position="296"/>
    </location>
    <ligand>
        <name>L-glutamate</name>
        <dbReference type="ChEBI" id="CHEBI:29985"/>
    </ligand>
</feature>
<feature type="binding site" evidence="14">
    <location>
        <position position="187"/>
    </location>
    <ligand>
        <name>Mg(2+)</name>
        <dbReference type="ChEBI" id="CHEBI:18420"/>
        <label>1</label>
    </ligand>
</feature>
<keyword evidence="5" id="KW-0963">Cytoplasm</keyword>
<evidence type="ECO:0000256" key="11">
    <source>
        <dbReference type="ARBA" id="ARBA00049436"/>
    </source>
</evidence>
<feature type="binding site" evidence="12">
    <location>
        <begin position="238"/>
        <end position="239"/>
    </location>
    <ligand>
        <name>L-glutamate</name>
        <dbReference type="ChEBI" id="CHEBI:29985"/>
    </ligand>
</feature>
<dbReference type="InterPro" id="IPR036651">
    <property type="entry name" value="Gln_synt_N_sf"/>
</dbReference>
<evidence type="ECO:0000259" key="19">
    <source>
        <dbReference type="PROSITE" id="PS51986"/>
    </source>
</evidence>
<accession>A0A1T4PDZ9</accession>
<evidence type="ECO:0000256" key="9">
    <source>
        <dbReference type="ARBA" id="ARBA00022840"/>
    </source>
</evidence>
<dbReference type="GO" id="GO:0006542">
    <property type="term" value="P:glutamine biosynthetic process"/>
    <property type="evidence" value="ECO:0007669"/>
    <property type="project" value="InterPro"/>
</dbReference>
<keyword evidence="22" id="KW-1185">Reference proteome</keyword>
<dbReference type="PANTHER" id="PTHR43785:SF12">
    <property type="entry name" value="TYPE-1 GLUTAMINE SYNTHETASE 2"/>
    <property type="match status" value="1"/>
</dbReference>
<dbReference type="Proteomes" id="UP000189933">
    <property type="component" value="Unassembled WGS sequence"/>
</dbReference>
<dbReference type="AlphaFoldDB" id="A0A1T4PDZ9"/>
<evidence type="ECO:0000256" key="13">
    <source>
        <dbReference type="PIRSR" id="PIRSR604809-2"/>
    </source>
</evidence>
<dbReference type="Pfam" id="PF03951">
    <property type="entry name" value="Gln-synt_N"/>
    <property type="match status" value="1"/>
</dbReference>
<dbReference type="NCBIfam" id="TIGR00653">
    <property type="entry name" value="GlnA"/>
    <property type="match status" value="1"/>
</dbReference>
<dbReference type="InterPro" id="IPR004809">
    <property type="entry name" value="Gln_synth_I"/>
</dbReference>
<dbReference type="EMBL" id="FUXM01000011">
    <property type="protein sequence ID" value="SJZ89581.1"/>
    <property type="molecule type" value="Genomic_DNA"/>
</dbReference>
<evidence type="ECO:0000256" key="8">
    <source>
        <dbReference type="ARBA" id="ARBA00022741"/>
    </source>
</evidence>
<evidence type="ECO:0000256" key="15">
    <source>
        <dbReference type="PIRSR" id="PIRSR604809-50"/>
    </source>
</evidence>
<feature type="modified residue" description="O-AMP-tyrosine" evidence="15">
    <location>
        <position position="371"/>
    </location>
</feature>
<evidence type="ECO:0000256" key="7">
    <source>
        <dbReference type="ARBA" id="ARBA00022723"/>
    </source>
</evidence>
<evidence type="ECO:0000256" key="1">
    <source>
        <dbReference type="ARBA" id="ARBA00004496"/>
    </source>
</evidence>
<evidence type="ECO:0000256" key="12">
    <source>
        <dbReference type="PIRSR" id="PIRSR604809-1"/>
    </source>
</evidence>
<dbReference type="EC" id="6.3.1.2" evidence="3 18"/>
<evidence type="ECO:0000256" key="4">
    <source>
        <dbReference type="ARBA" id="ARBA00021364"/>
    </source>
</evidence>
<sequence length="442" mass="49758">MALTKEDVLRLAQENNVKFVRLQFVDILGTVKNVAITVEQLEKALDGEMMFDGSSIEGFVRIEESDMYLKPDYDTFLVLPWRPQDGAVARLICDVYTPEGKPFDGCPRGTLKRMLAKAAELGYTMNVGPECEFFLFHKDEKGKPTTITHDEGGYFDLAPVDMGENARRDMVLTLEKMGFEIEASHHEVAEGQHEIDFKYADALRTADNIVTFKTVVRTIAQMHNLHATFMPKPVFGINGSGMHTNVSLFKNGQNAFFDPNGEYQLSKDAMYFIGGIVKHARSIAAITNPLVNSYKRLVPGYEAPVYVAWSPKNRSPLIRIPAKRGMSTRIELRNPDPACNPYLALTVILAAGLDGILNKIEPPAPTNRNIYDMTEEERIAEGIASLPGSLQEALEEMKKSELVREALGEHIFSKYVEAKTAEWDDYRTKVTQWELDNYLARY</sequence>
<dbReference type="PROSITE" id="PS00180">
    <property type="entry name" value="GLNA_1"/>
    <property type="match status" value="1"/>
</dbReference>
<evidence type="ECO:0000256" key="16">
    <source>
        <dbReference type="PROSITE-ProRule" id="PRU01330"/>
    </source>
</evidence>
<feature type="binding site" evidence="13">
    <location>
        <position position="182"/>
    </location>
    <ligand>
        <name>ATP</name>
        <dbReference type="ChEBI" id="CHEBI:30616"/>
    </ligand>
</feature>
<dbReference type="PROSITE" id="PS00181">
    <property type="entry name" value="GLNA_ATP"/>
    <property type="match status" value="1"/>
</dbReference>
<dbReference type="RefSeq" id="WP_078665310.1">
    <property type="nucleotide sequence ID" value="NZ_FUXM01000011.1"/>
</dbReference>
<dbReference type="InterPro" id="IPR027303">
    <property type="entry name" value="Gln_synth_gly_rich_site"/>
</dbReference>
<dbReference type="InterPro" id="IPR014746">
    <property type="entry name" value="Gln_synth/guanido_kin_cat_dom"/>
</dbReference>
<feature type="binding site" evidence="14">
    <location>
        <position position="243"/>
    </location>
    <ligand>
        <name>Mg(2+)</name>
        <dbReference type="ChEBI" id="CHEBI:18420"/>
        <label>1</label>
    </ligand>
</feature>
<comment type="similarity">
    <text evidence="2 16 17">Belongs to the glutamine synthetase family.</text>
</comment>
<evidence type="ECO:0000256" key="2">
    <source>
        <dbReference type="ARBA" id="ARBA00009897"/>
    </source>
</evidence>
<dbReference type="GO" id="GO:0005524">
    <property type="term" value="F:ATP binding"/>
    <property type="evidence" value="ECO:0007669"/>
    <property type="project" value="UniProtKB-KW"/>
</dbReference>
<feature type="binding site" evidence="14">
    <location>
        <position position="132"/>
    </location>
    <ligand>
        <name>Mg(2+)</name>
        <dbReference type="ChEBI" id="CHEBI:18420"/>
        <label>1</label>
    </ligand>
</feature>
<dbReference type="InterPro" id="IPR027302">
    <property type="entry name" value="Gln_synth_N_conserv_site"/>
</dbReference>
<feature type="binding site" evidence="13">
    <location>
        <position position="314"/>
    </location>
    <ligand>
        <name>ATP</name>
        <dbReference type="ChEBI" id="CHEBI:30616"/>
    </ligand>
</feature>
<comment type="catalytic activity">
    <reaction evidence="11 18">
        <text>L-glutamate + NH4(+) + ATP = L-glutamine + ADP + phosphate + H(+)</text>
        <dbReference type="Rhea" id="RHEA:16169"/>
        <dbReference type="ChEBI" id="CHEBI:15378"/>
        <dbReference type="ChEBI" id="CHEBI:28938"/>
        <dbReference type="ChEBI" id="CHEBI:29985"/>
        <dbReference type="ChEBI" id="CHEBI:30616"/>
        <dbReference type="ChEBI" id="CHEBI:43474"/>
        <dbReference type="ChEBI" id="CHEBI:58359"/>
        <dbReference type="ChEBI" id="CHEBI:456216"/>
        <dbReference type="EC" id="6.3.1.2"/>
    </reaction>
</comment>
<organism evidence="21 22">
    <name type="scientific">Carboxydocella sporoproducens DSM 16521</name>
    <dbReference type="NCBI Taxonomy" id="1121270"/>
    <lineage>
        <taxon>Bacteria</taxon>
        <taxon>Bacillati</taxon>
        <taxon>Bacillota</taxon>
        <taxon>Clostridia</taxon>
        <taxon>Eubacteriales</taxon>
        <taxon>Clostridiales Family XVI. Incertae Sedis</taxon>
        <taxon>Carboxydocella</taxon>
    </lineage>
</organism>
<feature type="binding site" evidence="13">
    <location>
        <begin position="197"/>
        <end position="199"/>
    </location>
    <ligand>
        <name>ATP</name>
        <dbReference type="ChEBI" id="CHEBI:30616"/>
    </ligand>
</feature>
<evidence type="ECO:0000259" key="20">
    <source>
        <dbReference type="PROSITE" id="PS51987"/>
    </source>
</evidence>
<evidence type="ECO:0000313" key="22">
    <source>
        <dbReference type="Proteomes" id="UP000189933"/>
    </source>
</evidence>
<evidence type="ECO:0000256" key="18">
    <source>
        <dbReference type="RuleBase" id="RU004356"/>
    </source>
</evidence>
<dbReference type="FunFam" id="3.30.590.10:FF:000003">
    <property type="entry name" value="Glutamine synthetase 2"/>
    <property type="match status" value="1"/>
</dbReference>
<dbReference type="SUPFAM" id="SSF54368">
    <property type="entry name" value="Glutamine synthetase, N-terminal domain"/>
    <property type="match status" value="1"/>
</dbReference>
<keyword evidence="9 13" id="KW-0067">ATP-binding</keyword>
<feature type="binding site" evidence="12">
    <location>
        <position position="314"/>
    </location>
    <ligand>
        <name>L-glutamate</name>
        <dbReference type="ChEBI" id="CHEBI:29985"/>
    </ligand>
</feature>
<protein>
    <recommendedName>
        <fullName evidence="4 18">Glutamine synthetase</fullName>
        <ecNumber evidence="3 18">6.3.1.2</ecNumber>
    </recommendedName>
</protein>
<dbReference type="SUPFAM" id="SSF55931">
    <property type="entry name" value="Glutamine synthetase/guanido kinase"/>
    <property type="match status" value="1"/>
</dbReference>
<name>A0A1T4PDZ9_9FIRM</name>
<dbReference type="PANTHER" id="PTHR43785">
    <property type="entry name" value="GAMMA-GLUTAMYLPUTRESCINE SYNTHETASE"/>
    <property type="match status" value="1"/>
</dbReference>
<feature type="binding site" evidence="12">
    <location>
        <position position="302"/>
    </location>
    <ligand>
        <name>L-glutamate</name>
        <dbReference type="ChEBI" id="CHEBI:29985"/>
    </ligand>
</feature>
<keyword evidence="6 18" id="KW-0436">Ligase</keyword>
<feature type="binding site" evidence="14">
    <location>
        <position position="194"/>
    </location>
    <ligand>
        <name>Mg(2+)</name>
        <dbReference type="ChEBI" id="CHEBI:18420"/>
        <label>1</label>
    </ligand>
</feature>
<keyword evidence="15" id="KW-0597">Phosphoprotein</keyword>
<dbReference type="InterPro" id="IPR008146">
    <property type="entry name" value="Gln_synth_cat_dom"/>
</dbReference>